<gene>
    <name evidence="8" type="ORF">COY37_04825</name>
</gene>
<dbReference type="RefSeq" id="WP_286678718.1">
    <property type="nucleotide sequence ID" value="NZ_MNXI01000100.1"/>
</dbReference>
<comment type="function">
    <text evidence="1">Needed for flagellar regrowth and assembly.</text>
</comment>
<evidence type="ECO:0000256" key="1">
    <source>
        <dbReference type="ARBA" id="ARBA00003041"/>
    </source>
</evidence>
<comment type="similarity">
    <text evidence="2">Belongs to the FliH family.</text>
</comment>
<proteinExistence type="inferred from homology"/>
<reference evidence="9" key="1">
    <citation type="submission" date="2017-09" db="EMBL/GenBank/DDBJ databases">
        <title>Depth-based differentiation of microbial function through sediment-hosted aquifers and enrichment of novel symbionts in the deep terrestrial subsurface.</title>
        <authorList>
            <person name="Probst A.J."/>
            <person name="Ladd B."/>
            <person name="Jarett J.K."/>
            <person name="Geller-Mcgrath D.E."/>
            <person name="Sieber C.M.K."/>
            <person name="Emerson J.B."/>
            <person name="Anantharaman K."/>
            <person name="Thomas B.C."/>
            <person name="Malmstrom R."/>
            <person name="Stieglmeier M."/>
            <person name="Klingl A."/>
            <person name="Woyke T."/>
            <person name="Ryan C.M."/>
            <person name="Banfield J.F."/>
        </authorList>
    </citation>
    <scope>NUCLEOTIDE SEQUENCE [LARGE SCALE GENOMIC DNA]</scope>
</reference>
<dbReference type="PANTHER" id="PTHR34982:SF1">
    <property type="entry name" value="FLAGELLAR ASSEMBLY PROTEIN FLIH"/>
    <property type="match status" value="1"/>
</dbReference>
<evidence type="ECO:0000256" key="4">
    <source>
        <dbReference type="ARBA" id="ARBA00022795"/>
    </source>
</evidence>
<dbReference type="Proteomes" id="UP000230956">
    <property type="component" value="Unassembled WGS sequence"/>
</dbReference>
<evidence type="ECO:0000256" key="5">
    <source>
        <dbReference type="ARBA" id="ARBA00022927"/>
    </source>
</evidence>
<evidence type="ECO:0000256" key="3">
    <source>
        <dbReference type="ARBA" id="ARBA00022448"/>
    </source>
</evidence>
<dbReference type="InterPro" id="IPR051472">
    <property type="entry name" value="T3SS_Stator/FliH"/>
</dbReference>
<comment type="caution">
    <text evidence="8">The sequence shown here is derived from an EMBL/GenBank/DDBJ whole genome shotgun (WGS) entry which is preliminary data.</text>
</comment>
<keyword evidence="5" id="KW-0653">Protein transport</keyword>
<dbReference type="CDD" id="cd06503">
    <property type="entry name" value="ATP-synt_Fo_b"/>
    <property type="match status" value="1"/>
</dbReference>
<dbReference type="AlphaFoldDB" id="A0A2M7T8A0"/>
<evidence type="ECO:0000313" key="8">
    <source>
        <dbReference type="EMBL" id="PIZ39426.1"/>
    </source>
</evidence>
<accession>A0A2M7T8A0</accession>
<dbReference type="EMBL" id="PFNG01000120">
    <property type="protein sequence ID" value="PIZ39426.1"/>
    <property type="molecule type" value="Genomic_DNA"/>
</dbReference>
<keyword evidence="6" id="KW-1006">Bacterial flagellum protein export</keyword>
<protein>
    <recommendedName>
        <fullName evidence="7">Flagellar assembly protein FliH/Type III secretion system HrpE domain-containing protein</fullName>
    </recommendedName>
</protein>
<evidence type="ECO:0000313" key="9">
    <source>
        <dbReference type="Proteomes" id="UP000230956"/>
    </source>
</evidence>
<dbReference type="GO" id="GO:0044781">
    <property type="term" value="P:bacterial-type flagellum organization"/>
    <property type="evidence" value="ECO:0007669"/>
    <property type="project" value="UniProtKB-KW"/>
</dbReference>
<evidence type="ECO:0000259" key="7">
    <source>
        <dbReference type="Pfam" id="PF02108"/>
    </source>
</evidence>
<keyword evidence="3" id="KW-0813">Transport</keyword>
<dbReference type="InterPro" id="IPR018035">
    <property type="entry name" value="Flagellar_FliH/T3SS_HrpE"/>
</dbReference>
<evidence type="ECO:0000256" key="2">
    <source>
        <dbReference type="ARBA" id="ARBA00006602"/>
    </source>
</evidence>
<dbReference type="PANTHER" id="PTHR34982">
    <property type="entry name" value="YOP PROTEINS TRANSLOCATION PROTEIN L"/>
    <property type="match status" value="1"/>
</dbReference>
<sequence length="226" mass="24828">MSRIIRGGQIKSLHFEPIPEGLAGDVNPGGIIPSDSPQGKALINDATAKAKVIIQSAEEQAQQIEHEAYQRGYEQGLDFARVQTAEMVEIIKSMAEQAVQEKWKFVNDVETNIVDLAIQIAEKIVGEHIATKPDVVIDMAKRALLMAAAREHIQIRVNPEDVDVVKTHKDDLIATMDGIKKIEVMPDRRVGRGGCVFETSVGNVDARVQSQLSQIEQSLRGVVTDD</sequence>
<feature type="domain" description="Flagellar assembly protein FliH/Type III secretion system HrpE" evidence="7">
    <location>
        <begin position="92"/>
        <end position="214"/>
    </location>
</feature>
<keyword evidence="4" id="KW-1005">Bacterial flagellum biogenesis</keyword>
<dbReference type="GO" id="GO:0015031">
    <property type="term" value="P:protein transport"/>
    <property type="evidence" value="ECO:0007669"/>
    <property type="project" value="UniProtKB-KW"/>
</dbReference>
<dbReference type="GO" id="GO:0005829">
    <property type="term" value="C:cytosol"/>
    <property type="evidence" value="ECO:0007669"/>
    <property type="project" value="TreeGrafter"/>
</dbReference>
<evidence type="ECO:0000256" key="6">
    <source>
        <dbReference type="ARBA" id="ARBA00023225"/>
    </source>
</evidence>
<name>A0A2M7T8A0_9ACTN</name>
<dbReference type="Pfam" id="PF02108">
    <property type="entry name" value="FliH"/>
    <property type="match status" value="1"/>
</dbReference>
<organism evidence="8 9">
    <name type="scientific">Candidatus Aquicultor secundus</name>
    <dbReference type="NCBI Taxonomy" id="1973895"/>
    <lineage>
        <taxon>Bacteria</taxon>
        <taxon>Bacillati</taxon>
        <taxon>Actinomycetota</taxon>
        <taxon>Candidatus Aquicultoria</taxon>
        <taxon>Candidatus Aquicultorales</taxon>
        <taxon>Candidatus Aquicultoraceae</taxon>
        <taxon>Candidatus Aquicultor</taxon>
    </lineage>
</organism>
<dbReference type="SUPFAM" id="SSF160527">
    <property type="entry name" value="V-type ATPase subunit E-like"/>
    <property type="match status" value="1"/>
</dbReference>